<feature type="region of interest" description="Disordered" evidence="1">
    <location>
        <begin position="56"/>
        <end position="107"/>
    </location>
</feature>
<dbReference type="AlphaFoldDB" id="E2BHD5"/>
<evidence type="ECO:0000256" key="1">
    <source>
        <dbReference type="SAM" id="MobiDB-lite"/>
    </source>
</evidence>
<name>E2BHD5_HARSA</name>
<reference evidence="2 3" key="1">
    <citation type="journal article" date="2010" name="Science">
        <title>Genomic comparison of the ants Camponotus floridanus and Harpegnathos saltator.</title>
        <authorList>
            <person name="Bonasio R."/>
            <person name="Zhang G."/>
            <person name="Ye C."/>
            <person name="Mutti N.S."/>
            <person name="Fang X."/>
            <person name="Qin N."/>
            <person name="Donahue G."/>
            <person name="Yang P."/>
            <person name="Li Q."/>
            <person name="Li C."/>
            <person name="Zhang P."/>
            <person name="Huang Z."/>
            <person name="Berger S.L."/>
            <person name="Reinberg D."/>
            <person name="Wang J."/>
            <person name="Liebig J."/>
        </authorList>
    </citation>
    <scope>NUCLEOTIDE SEQUENCE [LARGE SCALE GENOMIC DNA]</scope>
    <source>
        <strain evidence="2 3">R22 G/1</strain>
    </source>
</reference>
<protein>
    <recommendedName>
        <fullName evidence="4">Coiled-coil domain-containing protein 137</fullName>
    </recommendedName>
</protein>
<dbReference type="EMBL" id="GL448287">
    <property type="protein sequence ID" value="EFN84904.1"/>
    <property type="molecule type" value="Genomic_DNA"/>
</dbReference>
<organism evidence="3">
    <name type="scientific">Harpegnathos saltator</name>
    <name type="common">Jerdon's jumping ant</name>
    <dbReference type="NCBI Taxonomy" id="610380"/>
    <lineage>
        <taxon>Eukaryota</taxon>
        <taxon>Metazoa</taxon>
        <taxon>Ecdysozoa</taxon>
        <taxon>Arthropoda</taxon>
        <taxon>Hexapoda</taxon>
        <taxon>Insecta</taxon>
        <taxon>Pterygota</taxon>
        <taxon>Neoptera</taxon>
        <taxon>Endopterygota</taxon>
        <taxon>Hymenoptera</taxon>
        <taxon>Apocrita</taxon>
        <taxon>Aculeata</taxon>
        <taxon>Formicoidea</taxon>
        <taxon>Formicidae</taxon>
        <taxon>Ponerinae</taxon>
        <taxon>Ponerini</taxon>
        <taxon>Harpegnathos</taxon>
    </lineage>
</organism>
<feature type="region of interest" description="Disordered" evidence="1">
    <location>
        <begin position="1"/>
        <end position="43"/>
    </location>
</feature>
<dbReference type="GO" id="GO:0005634">
    <property type="term" value="C:nucleus"/>
    <property type="evidence" value="ECO:0007669"/>
    <property type="project" value="TreeGrafter"/>
</dbReference>
<gene>
    <name evidence="2" type="ORF">EAI_04773</name>
</gene>
<dbReference type="InterPro" id="IPR026680">
    <property type="entry name" value="CCDC137"/>
</dbReference>
<dbReference type="KEGG" id="hst:105182822"/>
<feature type="compositionally biased region" description="Basic and acidic residues" evidence="1">
    <location>
        <begin position="30"/>
        <end position="39"/>
    </location>
</feature>
<dbReference type="PANTHER" id="PTHR21838">
    <property type="entry name" value="COILED-COIL DOMAIN-CONTAINING PROTEIN 137"/>
    <property type="match status" value="1"/>
</dbReference>
<dbReference type="OrthoDB" id="5876637at2759"/>
<dbReference type="PANTHER" id="PTHR21838:SF2">
    <property type="entry name" value="COILED-COIL DOMAIN-CONTAINING PROTEIN 137"/>
    <property type="match status" value="1"/>
</dbReference>
<sequence length="303" mass="35085">MGRKIPAKKHRGVKDPEKQRAKRLAGLESRTNDPPKNVDEQAIPKSLEHMIRLKEAAKHSDNLKKKRKKKKNSLICVGSQDNKANPHPNARPEKVVPVFQQKPEESKRQFWHRVNKETHAFLKETTFEQKYGVQVERDPETGLIQGLTKCKVDKDDIEGLRAKHKNISKKKVTTEGAKVLTKKEKRKLQLRLKREKTRRGKDDDNEFQRFQDKVAFGEVAHAPPVLKFKTKAIIGEERKPKNLLLNSLLEVPKKIAPASKAIDRSGKRKKLPIAERRKLERQQHEIITAYRQFKSQRLADINN</sequence>
<dbReference type="Proteomes" id="UP000008237">
    <property type="component" value="Unassembled WGS sequence"/>
</dbReference>
<feature type="compositionally biased region" description="Basic residues" evidence="1">
    <location>
        <begin position="1"/>
        <end position="12"/>
    </location>
</feature>
<dbReference type="OMA" id="HHGVRDP"/>
<evidence type="ECO:0000313" key="2">
    <source>
        <dbReference type="EMBL" id="EFN84904.1"/>
    </source>
</evidence>
<accession>E2BHD5</accession>
<dbReference type="InParanoid" id="E2BHD5"/>
<keyword evidence="3" id="KW-1185">Reference proteome</keyword>
<proteinExistence type="predicted"/>
<dbReference type="FunCoup" id="E2BHD5">
    <property type="interactions" value="1268"/>
</dbReference>
<evidence type="ECO:0000313" key="3">
    <source>
        <dbReference type="Proteomes" id="UP000008237"/>
    </source>
</evidence>
<evidence type="ECO:0008006" key="4">
    <source>
        <dbReference type="Google" id="ProtNLM"/>
    </source>
</evidence>